<evidence type="ECO:0000256" key="2">
    <source>
        <dbReference type="SAM" id="Phobius"/>
    </source>
</evidence>
<dbReference type="Proteomes" id="UP000039865">
    <property type="component" value="Unassembled WGS sequence"/>
</dbReference>
<evidence type="ECO:0000313" key="4">
    <source>
        <dbReference type="Proteomes" id="UP000039865"/>
    </source>
</evidence>
<proteinExistence type="predicted"/>
<feature type="transmembrane region" description="Helical" evidence="2">
    <location>
        <begin position="115"/>
        <end position="138"/>
    </location>
</feature>
<keyword evidence="4" id="KW-1185">Reference proteome</keyword>
<protein>
    <submittedName>
        <fullName evidence="3">Uncharacterized protein</fullName>
    </submittedName>
</protein>
<keyword evidence="2" id="KW-1133">Transmembrane helix</keyword>
<feature type="region of interest" description="Disordered" evidence="1">
    <location>
        <begin position="421"/>
        <end position="451"/>
    </location>
</feature>
<feature type="region of interest" description="Disordered" evidence="1">
    <location>
        <begin position="170"/>
        <end position="198"/>
    </location>
</feature>
<dbReference type="GO" id="GO:0005634">
    <property type="term" value="C:nucleus"/>
    <property type="evidence" value="ECO:0007669"/>
    <property type="project" value="TreeGrafter"/>
</dbReference>
<sequence>MDSTLQKWEHFQELRYVNSYFAYTDFEKPIKRYIEDRFYLPIEPYTKKGADVFIKRGYTQLSDSLLPFQNPDNYTFTQITNIKYFQADLNRRGPGLVQINVRLDVEVEIYTRQIYSIYILLFQIGGTIKALILIGHLLTRMITEKMLYSELIHRLFFVQKEHKAKLLANRRNRPPGDITNQSGDSERNRFEIHQDPTLASPMNDEGKEKRYFFREIAEDITLKIGVLKKAKINIKELMFFLCLCKKKSRTKTAFKKFLFNRAADKIKKQFDIVKLYKRIQELEILQSAFVNPLQKELMRYHESYIVNQEDFNLEIHDSQVDQGANQKGYKRDLGRKIVEYLSHKRLNKIDRQVLGSLLGSNYNFQSFDNRNKQHHYRLDSKNGLEFFSNQFKALVENDEMKQFQKNQQNFAAQIDPKRVSKPFQKSLFQKSKKDSDERLARPSDSTLNKYPTIKVTSPASEQRQMNKRGKTLKEKNQQSKIVNILFERLDASTPQGKNCKIITGETNKKVNSSNPLKLNRSILSLDKGIGGDFNL</sequence>
<feature type="compositionally biased region" description="Basic and acidic residues" evidence="1">
    <location>
        <begin position="184"/>
        <end position="194"/>
    </location>
</feature>
<dbReference type="OrthoDB" id="292811at2759"/>
<name>A0A077ZSD4_STYLE</name>
<keyword evidence="2" id="KW-0812">Transmembrane</keyword>
<accession>A0A077ZSD4</accession>
<evidence type="ECO:0000256" key="1">
    <source>
        <dbReference type="SAM" id="MobiDB-lite"/>
    </source>
</evidence>
<dbReference type="GO" id="GO:0007131">
    <property type="term" value="P:reciprocal meiotic recombination"/>
    <property type="evidence" value="ECO:0007669"/>
    <property type="project" value="TreeGrafter"/>
</dbReference>
<keyword evidence="2" id="KW-0472">Membrane</keyword>
<dbReference type="InParanoid" id="A0A077ZSD4"/>
<dbReference type="AlphaFoldDB" id="A0A077ZSD4"/>
<feature type="compositionally biased region" description="Basic and acidic residues" evidence="1">
    <location>
        <begin position="431"/>
        <end position="441"/>
    </location>
</feature>
<dbReference type="PANTHER" id="PTHR31398">
    <property type="entry name" value="MEIOTIC NUCLEAR DIVISION PROTEIN 1 HOMOLOG"/>
    <property type="match status" value="1"/>
</dbReference>
<reference evidence="3 4" key="1">
    <citation type="submission" date="2014-06" db="EMBL/GenBank/DDBJ databases">
        <authorList>
            <person name="Swart Estienne"/>
        </authorList>
    </citation>
    <scope>NUCLEOTIDE SEQUENCE [LARGE SCALE GENOMIC DNA]</scope>
    <source>
        <strain evidence="3 4">130c</strain>
    </source>
</reference>
<dbReference type="EMBL" id="CCKQ01000308">
    <property type="protein sequence ID" value="CDW71366.1"/>
    <property type="molecule type" value="Genomic_DNA"/>
</dbReference>
<organism evidence="3 4">
    <name type="scientific">Stylonychia lemnae</name>
    <name type="common">Ciliate</name>
    <dbReference type="NCBI Taxonomy" id="5949"/>
    <lineage>
        <taxon>Eukaryota</taxon>
        <taxon>Sar</taxon>
        <taxon>Alveolata</taxon>
        <taxon>Ciliophora</taxon>
        <taxon>Intramacronucleata</taxon>
        <taxon>Spirotrichea</taxon>
        <taxon>Stichotrichia</taxon>
        <taxon>Sporadotrichida</taxon>
        <taxon>Oxytrichidae</taxon>
        <taxon>Stylonychinae</taxon>
        <taxon>Stylonychia</taxon>
    </lineage>
</organism>
<evidence type="ECO:0000313" key="3">
    <source>
        <dbReference type="EMBL" id="CDW71366.1"/>
    </source>
</evidence>
<gene>
    <name evidence="3" type="primary">Contig4824.g5154</name>
    <name evidence="3" type="ORF">STYLEM_309</name>
</gene>
<dbReference type="PANTHER" id="PTHR31398:SF0">
    <property type="entry name" value="MEIOTIC NUCLEAR DIVISION PROTEIN 1 HOMOLOG"/>
    <property type="match status" value="1"/>
</dbReference>